<accession>A0ABS7QHF8</accession>
<keyword evidence="2" id="KW-0472">Membrane</keyword>
<feature type="transmembrane region" description="Helical" evidence="2">
    <location>
        <begin position="26"/>
        <end position="50"/>
    </location>
</feature>
<sequence length="58" mass="6277">MGDIRGWPDRPEGVHQPKERAGRVDGCLNCCAAALVAVLLGVCLCGYWLAHATIRIPF</sequence>
<name>A0ABS7QHF8_9ACTN</name>
<keyword evidence="2" id="KW-0812">Transmembrane</keyword>
<dbReference type="EMBL" id="JAINZZ010000072">
    <property type="protein sequence ID" value="MBY8882393.1"/>
    <property type="molecule type" value="Genomic_DNA"/>
</dbReference>
<organism evidence="3 4">
    <name type="scientific">Actinacidiphila acidipaludis</name>
    <dbReference type="NCBI Taxonomy" id="2873382"/>
    <lineage>
        <taxon>Bacteria</taxon>
        <taxon>Bacillati</taxon>
        <taxon>Actinomycetota</taxon>
        <taxon>Actinomycetes</taxon>
        <taxon>Kitasatosporales</taxon>
        <taxon>Streptomycetaceae</taxon>
        <taxon>Actinacidiphila</taxon>
    </lineage>
</organism>
<evidence type="ECO:0000313" key="4">
    <source>
        <dbReference type="Proteomes" id="UP000778578"/>
    </source>
</evidence>
<comment type="caution">
    <text evidence="3">The sequence shown here is derived from an EMBL/GenBank/DDBJ whole genome shotgun (WGS) entry which is preliminary data.</text>
</comment>
<proteinExistence type="predicted"/>
<keyword evidence="2" id="KW-1133">Transmembrane helix</keyword>
<keyword evidence="4" id="KW-1185">Reference proteome</keyword>
<evidence type="ECO:0000256" key="2">
    <source>
        <dbReference type="SAM" id="Phobius"/>
    </source>
</evidence>
<evidence type="ECO:0000256" key="1">
    <source>
        <dbReference type="SAM" id="MobiDB-lite"/>
    </source>
</evidence>
<dbReference type="Proteomes" id="UP000778578">
    <property type="component" value="Unassembled WGS sequence"/>
</dbReference>
<evidence type="ECO:0000313" key="3">
    <source>
        <dbReference type="EMBL" id="MBY8882393.1"/>
    </source>
</evidence>
<reference evidence="3 4" key="1">
    <citation type="submission" date="2021-08" db="EMBL/GenBank/DDBJ databases">
        <title>WGS of actinomycetes from Thailand.</title>
        <authorList>
            <person name="Thawai C."/>
        </authorList>
    </citation>
    <scope>NUCLEOTIDE SEQUENCE [LARGE SCALE GENOMIC DNA]</scope>
    <source>
        <strain evidence="3 4">PLK6-54</strain>
    </source>
</reference>
<feature type="region of interest" description="Disordered" evidence="1">
    <location>
        <begin position="1"/>
        <end position="21"/>
    </location>
</feature>
<gene>
    <name evidence="3" type="ORF">K7862_32860</name>
</gene>
<dbReference type="RefSeq" id="WP_222968668.1">
    <property type="nucleotide sequence ID" value="NZ_JAINZZ010000072.1"/>
</dbReference>
<protein>
    <submittedName>
        <fullName evidence="3">Uncharacterized protein</fullName>
    </submittedName>
</protein>